<proteinExistence type="predicted"/>
<protein>
    <submittedName>
        <fullName evidence="1">Uncharacterized protein</fullName>
    </submittedName>
</protein>
<dbReference type="Proteomes" id="UP001595704">
    <property type="component" value="Unassembled WGS sequence"/>
</dbReference>
<comment type="caution">
    <text evidence="1">The sequence shown here is derived from an EMBL/GenBank/DDBJ whole genome shotgun (WGS) entry which is preliminary data.</text>
</comment>
<evidence type="ECO:0000313" key="1">
    <source>
        <dbReference type="EMBL" id="MFC3636053.1"/>
    </source>
</evidence>
<dbReference type="RefSeq" id="WP_191321193.1">
    <property type="nucleotide sequence ID" value="NZ_BNCG01000049.1"/>
</dbReference>
<organism evidence="1 2">
    <name type="scientific">Camelimonas fluminis</name>
    <dbReference type="NCBI Taxonomy" id="1576911"/>
    <lineage>
        <taxon>Bacteria</taxon>
        <taxon>Pseudomonadati</taxon>
        <taxon>Pseudomonadota</taxon>
        <taxon>Alphaproteobacteria</taxon>
        <taxon>Hyphomicrobiales</taxon>
        <taxon>Chelatococcaceae</taxon>
        <taxon>Camelimonas</taxon>
    </lineage>
</organism>
<sequence>MPIDFSKLLTSRETQADREAAAASYDAGLRAKDSRFRAERATRHAYIRIQEVSGRWTMDSSYTVTLHGLDAHGRRIRAEYDVPSAYGRDVAYAVSASFNNGDELSLRGYWKAYSNRQGKKFFTFKALHATGIDLDGLYNKTQKTVAA</sequence>
<gene>
    <name evidence="1" type="ORF">ACFONL_01440</name>
</gene>
<accession>A0ABV7UBZ9</accession>
<keyword evidence="2" id="KW-1185">Reference proteome</keyword>
<dbReference type="EMBL" id="JBHRYC010000018">
    <property type="protein sequence ID" value="MFC3636053.1"/>
    <property type="molecule type" value="Genomic_DNA"/>
</dbReference>
<reference evidence="2" key="1">
    <citation type="journal article" date="2019" name="Int. J. Syst. Evol. Microbiol.">
        <title>The Global Catalogue of Microorganisms (GCM) 10K type strain sequencing project: providing services to taxonomists for standard genome sequencing and annotation.</title>
        <authorList>
            <consortium name="The Broad Institute Genomics Platform"/>
            <consortium name="The Broad Institute Genome Sequencing Center for Infectious Disease"/>
            <person name="Wu L."/>
            <person name="Ma J."/>
        </authorList>
    </citation>
    <scope>NUCLEOTIDE SEQUENCE [LARGE SCALE GENOMIC DNA]</scope>
    <source>
        <strain evidence="2">KCTC 42282</strain>
    </source>
</reference>
<name>A0ABV7UBZ9_9HYPH</name>
<evidence type="ECO:0000313" key="2">
    <source>
        <dbReference type="Proteomes" id="UP001595704"/>
    </source>
</evidence>